<dbReference type="InterPro" id="IPR008259">
    <property type="entry name" value="FMN_hydac_DH_AS"/>
</dbReference>
<dbReference type="EMBL" id="JAKELL010000102">
    <property type="protein sequence ID" value="KAH8982296.1"/>
    <property type="molecule type" value="Genomic_DNA"/>
</dbReference>
<organism evidence="8 9">
    <name type="scientific">Lactarius akahatsu</name>
    <dbReference type="NCBI Taxonomy" id="416441"/>
    <lineage>
        <taxon>Eukaryota</taxon>
        <taxon>Fungi</taxon>
        <taxon>Dikarya</taxon>
        <taxon>Basidiomycota</taxon>
        <taxon>Agaricomycotina</taxon>
        <taxon>Agaricomycetes</taxon>
        <taxon>Russulales</taxon>
        <taxon>Russulaceae</taxon>
        <taxon>Lactarius</taxon>
    </lineage>
</organism>
<protein>
    <submittedName>
        <fullName evidence="8">FMN-dependent alpha-hydroxy acid dehydrogenase</fullName>
    </submittedName>
</protein>
<evidence type="ECO:0000256" key="2">
    <source>
        <dbReference type="ARBA" id="ARBA00023002"/>
    </source>
</evidence>
<dbReference type="PROSITE" id="PS51349">
    <property type="entry name" value="FMN_HYDROXY_ACID_DH_2"/>
    <property type="match status" value="1"/>
</dbReference>
<reference evidence="8" key="1">
    <citation type="submission" date="2022-01" db="EMBL/GenBank/DDBJ databases">
        <title>Comparative genomics reveals a dynamic genome evolution in the ectomycorrhizal milk-cap (Lactarius) mushrooms.</title>
        <authorList>
            <consortium name="DOE Joint Genome Institute"/>
            <person name="Lebreton A."/>
            <person name="Tang N."/>
            <person name="Kuo A."/>
            <person name="LaButti K."/>
            <person name="Drula E."/>
            <person name="Barry K."/>
            <person name="Clum A."/>
            <person name="Lipzen A."/>
            <person name="Mousain D."/>
            <person name="Ng V."/>
            <person name="Wang R."/>
            <person name="Wang X."/>
            <person name="Dai Y."/>
            <person name="Henrissat B."/>
            <person name="Grigoriev I.V."/>
            <person name="Guerin-Laguette A."/>
            <person name="Yu F."/>
            <person name="Martin F.M."/>
        </authorList>
    </citation>
    <scope>NUCLEOTIDE SEQUENCE</scope>
    <source>
        <strain evidence="8">QP</strain>
    </source>
</reference>
<feature type="binding site" evidence="5">
    <location>
        <position position="284"/>
    </location>
    <ligand>
        <name>glyoxylate</name>
        <dbReference type="ChEBI" id="CHEBI:36655"/>
    </ligand>
</feature>
<dbReference type="PIRSF" id="PIRSF000138">
    <property type="entry name" value="Al-hdrx_acd_dh"/>
    <property type="match status" value="1"/>
</dbReference>
<dbReference type="Pfam" id="PF01070">
    <property type="entry name" value="FMN_dh"/>
    <property type="match status" value="1"/>
</dbReference>
<feature type="active site" description="Proton acceptor" evidence="4">
    <location>
        <position position="284"/>
    </location>
</feature>
<feature type="region of interest" description="Disordered" evidence="6">
    <location>
        <begin position="361"/>
        <end position="407"/>
    </location>
</feature>
<feature type="binding site" evidence="5">
    <location>
        <position position="287"/>
    </location>
    <ligand>
        <name>glyoxylate</name>
        <dbReference type="ChEBI" id="CHEBI:36655"/>
    </ligand>
</feature>
<feature type="binding site" evidence="5">
    <location>
        <begin position="345"/>
        <end position="346"/>
    </location>
    <ligand>
        <name>FMN</name>
        <dbReference type="ChEBI" id="CHEBI:58210"/>
    </ligand>
</feature>
<feature type="binding site" evidence="5">
    <location>
        <begin position="107"/>
        <end position="109"/>
    </location>
    <ligand>
        <name>FMN</name>
        <dbReference type="ChEBI" id="CHEBI:58210"/>
    </ligand>
</feature>
<evidence type="ECO:0000256" key="5">
    <source>
        <dbReference type="PIRSR" id="PIRSR000138-2"/>
    </source>
</evidence>
<keyword evidence="5" id="KW-0288">FMN</keyword>
<evidence type="ECO:0000313" key="9">
    <source>
        <dbReference type="Proteomes" id="UP001201163"/>
    </source>
</evidence>
<comment type="cofactor">
    <cofactor evidence="1">
        <name>FMN</name>
        <dbReference type="ChEBI" id="CHEBI:58210"/>
    </cofactor>
</comment>
<sequence>MADDNPPAPKPTWSSLFTQIYLTDSHPVNGSYDYRAVEAKAREVTKGNHAAYIFTFGSAGTSNTYRNNLEALQQWRIIPRMLRDATHRNLETTLFGVKLPSPVLIAPVAVHGILHMDGELATASAAASVGVPFIMSTTSSRSIEAVAKANGDGHRWPGNNDVTLSILGRAKAAGFTALVVGTSDPVFMRRMGLPVRPDERPAFPLDLEAFRTQLTAGDEQTVGTFKIVTGWLQEVSSGRFRTWEDLKFLRDSWDGPIVLKGIQTVDDAHAAMDAQMDGIVVSNHGGRQVDGAISSFSALEKITASSRVLRAQKEGTFTVLFDSGIRQGSDVIKAIAMGAQGVLVGRPFMYGLAIAGEQGVEGPPIYPRRDGDNARAEWLQKHQGDMGEARSSNRKGGHVTRKDETVS</sequence>
<feature type="binding site" evidence="5">
    <location>
        <position position="190"/>
    </location>
    <ligand>
        <name>glyoxylate</name>
        <dbReference type="ChEBI" id="CHEBI:36655"/>
    </ligand>
</feature>
<feature type="domain" description="FMN hydroxy acid dehydrogenase" evidence="7">
    <location>
        <begin position="28"/>
        <end position="396"/>
    </location>
</feature>
<dbReference type="PROSITE" id="PS00557">
    <property type="entry name" value="FMN_HYDROXY_ACID_DH_1"/>
    <property type="match status" value="1"/>
</dbReference>
<dbReference type="GO" id="GO:0010181">
    <property type="term" value="F:FMN binding"/>
    <property type="evidence" value="ECO:0007669"/>
    <property type="project" value="InterPro"/>
</dbReference>
<feature type="binding site" evidence="5">
    <location>
        <position position="136"/>
    </location>
    <ligand>
        <name>FMN</name>
        <dbReference type="ChEBI" id="CHEBI:58210"/>
    </ligand>
</feature>
<feature type="compositionally biased region" description="Basic and acidic residues" evidence="6">
    <location>
        <begin position="367"/>
        <end position="388"/>
    </location>
</feature>
<keyword evidence="9" id="KW-1185">Reference proteome</keyword>
<dbReference type="InterPro" id="IPR037396">
    <property type="entry name" value="FMN_HAD"/>
</dbReference>
<comment type="similarity">
    <text evidence="3">Belongs to the FMN-dependent alpha-hydroxy acid dehydrogenase family.</text>
</comment>
<evidence type="ECO:0000313" key="8">
    <source>
        <dbReference type="EMBL" id="KAH8982296.1"/>
    </source>
</evidence>
<dbReference type="PANTHER" id="PTHR10578">
    <property type="entry name" value="S -2-HYDROXY-ACID OXIDASE-RELATED"/>
    <property type="match status" value="1"/>
</dbReference>
<dbReference type="InterPro" id="IPR012133">
    <property type="entry name" value="Alpha-hydoxy_acid_DH_FMN"/>
</dbReference>
<comment type="caution">
    <text evidence="8">The sequence shown here is derived from an EMBL/GenBank/DDBJ whole genome shotgun (WGS) entry which is preliminary data.</text>
</comment>
<evidence type="ECO:0000256" key="3">
    <source>
        <dbReference type="ARBA" id="ARBA00024042"/>
    </source>
</evidence>
<name>A0AAD4Q935_9AGAM</name>
<dbReference type="GO" id="GO:0016491">
    <property type="term" value="F:oxidoreductase activity"/>
    <property type="evidence" value="ECO:0007669"/>
    <property type="project" value="UniProtKB-KW"/>
</dbReference>
<feature type="binding site" evidence="5">
    <location>
        <position position="282"/>
    </location>
    <ligand>
        <name>FMN</name>
        <dbReference type="ChEBI" id="CHEBI:58210"/>
    </ligand>
</feature>
<dbReference type="Gene3D" id="3.20.20.70">
    <property type="entry name" value="Aldolase class I"/>
    <property type="match status" value="1"/>
</dbReference>
<keyword evidence="2" id="KW-0560">Oxidoreductase</keyword>
<evidence type="ECO:0000256" key="4">
    <source>
        <dbReference type="PIRSR" id="PIRSR000138-1"/>
    </source>
</evidence>
<dbReference type="AlphaFoldDB" id="A0AAD4Q935"/>
<dbReference type="Proteomes" id="UP001201163">
    <property type="component" value="Unassembled WGS sequence"/>
</dbReference>
<proteinExistence type="inferred from homology"/>
<accession>A0AAD4Q935</accession>
<evidence type="ECO:0000256" key="1">
    <source>
        <dbReference type="ARBA" id="ARBA00001917"/>
    </source>
</evidence>
<dbReference type="SUPFAM" id="SSF51395">
    <property type="entry name" value="FMN-linked oxidoreductases"/>
    <property type="match status" value="1"/>
</dbReference>
<dbReference type="InterPro" id="IPR000262">
    <property type="entry name" value="FMN-dep_DH"/>
</dbReference>
<gene>
    <name evidence="8" type="ORF">EDB92DRAFT_1952442</name>
</gene>
<evidence type="ECO:0000259" key="7">
    <source>
        <dbReference type="PROSITE" id="PS51349"/>
    </source>
</evidence>
<keyword evidence="5" id="KW-0285">Flavoprotein</keyword>
<feature type="binding site" evidence="5">
    <location>
        <begin position="322"/>
        <end position="326"/>
    </location>
    <ligand>
        <name>FMN</name>
        <dbReference type="ChEBI" id="CHEBI:58210"/>
    </ligand>
</feature>
<dbReference type="PANTHER" id="PTHR10578:SF86">
    <property type="entry name" value="DEPENDENT DEHYDROGENASE, PUTATIVE (AFU_ORTHOLOGUE AFUA_6G02720)-RELATED"/>
    <property type="match status" value="1"/>
</dbReference>
<feature type="binding site" evidence="5">
    <location>
        <position position="52"/>
    </location>
    <ligand>
        <name>glyoxylate</name>
        <dbReference type="ChEBI" id="CHEBI:36655"/>
    </ligand>
</feature>
<evidence type="ECO:0000256" key="6">
    <source>
        <dbReference type="SAM" id="MobiDB-lite"/>
    </source>
</evidence>
<feature type="binding site" evidence="5">
    <location>
        <position position="260"/>
    </location>
    <ligand>
        <name>glyoxylate</name>
        <dbReference type="ChEBI" id="CHEBI:36655"/>
    </ligand>
</feature>
<dbReference type="InterPro" id="IPR013785">
    <property type="entry name" value="Aldolase_TIM"/>
</dbReference>